<comment type="caution">
    <text evidence="3">The sequence shown here is derived from an EMBL/GenBank/DDBJ whole genome shotgun (WGS) entry which is preliminary data.</text>
</comment>
<dbReference type="Pfam" id="PF13739">
    <property type="entry name" value="PdaC"/>
    <property type="match status" value="1"/>
</dbReference>
<evidence type="ECO:0000313" key="4">
    <source>
        <dbReference type="Proteomes" id="UP000563151"/>
    </source>
</evidence>
<reference evidence="3 4" key="1">
    <citation type="submission" date="2020-04" db="EMBL/GenBank/DDBJ databases">
        <title>Genomic insights into acetone-butanol-ethanol (ABE) fermentation by sequencing solventogenic clostridia strains.</title>
        <authorList>
            <person name="Brown S."/>
        </authorList>
    </citation>
    <scope>NUCLEOTIDE SEQUENCE [LARGE SCALE GENOMIC DNA]</scope>
    <source>
        <strain evidence="3 4">DJ011</strain>
    </source>
</reference>
<feature type="domain" description="Deacetylase PdaC" evidence="2">
    <location>
        <begin position="62"/>
        <end position="140"/>
    </location>
</feature>
<dbReference type="InterPro" id="IPR021729">
    <property type="entry name" value="DUF3298"/>
</dbReference>
<name>A0A923J273_CLOTT</name>
<dbReference type="Gene3D" id="3.90.640.20">
    <property type="entry name" value="Heat-shock cognate protein, ATPase"/>
    <property type="match status" value="1"/>
</dbReference>
<evidence type="ECO:0000259" key="2">
    <source>
        <dbReference type="Pfam" id="PF13739"/>
    </source>
</evidence>
<dbReference type="RefSeq" id="WP_051593141.1">
    <property type="nucleotide sequence ID" value="NZ_JAAZWO010000011.1"/>
</dbReference>
<sequence>MFYCNWCSFYNFCRLNDNFKPHFYKDILEKNSKEYYRNENYMYNNKKIEKVELEEQILSPTNFKLTYPFIMSLEDEDLKERINEAIIDEVLYLFKNQVMVAEKINFQEIIGFYKVTLNEKGLLSILFSLYTYTGGAHGYTAYSSLTIDLNTGEIYEFEDLFNPKFYYKGFLDKIIYEKIKEMDVPLIEEYNGITENQQFYLTPESLVIYYQVYEYTPYAYGLFKIEIPYTEIISALGPVSPIQRLI</sequence>
<feature type="domain" description="DUF3298" evidence="1">
    <location>
        <begin position="158"/>
        <end position="229"/>
    </location>
</feature>
<evidence type="ECO:0000313" key="3">
    <source>
        <dbReference type="EMBL" id="MBC2398168.1"/>
    </source>
</evidence>
<dbReference type="Proteomes" id="UP000563151">
    <property type="component" value="Unassembled WGS sequence"/>
</dbReference>
<dbReference type="InterPro" id="IPR037126">
    <property type="entry name" value="PdaC/RsiV-like_sf"/>
</dbReference>
<keyword evidence="4" id="KW-1185">Reference proteome</keyword>
<proteinExistence type="predicted"/>
<dbReference type="InterPro" id="IPR025303">
    <property type="entry name" value="PdaC"/>
</dbReference>
<dbReference type="AlphaFoldDB" id="A0A923J273"/>
<accession>A0A923J273</accession>
<dbReference type="EMBL" id="JAAZWO010000011">
    <property type="protein sequence ID" value="MBC2398168.1"/>
    <property type="molecule type" value="Genomic_DNA"/>
</dbReference>
<evidence type="ECO:0000259" key="1">
    <source>
        <dbReference type="Pfam" id="PF11738"/>
    </source>
</evidence>
<dbReference type="Pfam" id="PF11738">
    <property type="entry name" value="DUF3298"/>
    <property type="match status" value="1"/>
</dbReference>
<organism evidence="3 4">
    <name type="scientific">Clostridium tetanomorphum</name>
    <dbReference type="NCBI Taxonomy" id="1553"/>
    <lineage>
        <taxon>Bacteria</taxon>
        <taxon>Bacillati</taxon>
        <taxon>Bacillota</taxon>
        <taxon>Clostridia</taxon>
        <taxon>Eubacteriales</taxon>
        <taxon>Clostridiaceae</taxon>
        <taxon>Clostridium</taxon>
    </lineage>
</organism>
<gene>
    <name evidence="3" type="ORF">HGG79_10325</name>
</gene>
<dbReference type="Gene3D" id="3.30.565.40">
    <property type="entry name" value="Fervidobacterium nodosum Rt17-B1 like"/>
    <property type="match status" value="1"/>
</dbReference>
<protein>
    <submittedName>
        <fullName evidence="3">DUF3298 and DUF4163 domain-containing protein</fullName>
    </submittedName>
</protein>